<evidence type="ECO:0000256" key="13">
    <source>
        <dbReference type="ARBA" id="ARBA00022963"/>
    </source>
</evidence>
<keyword evidence="10" id="KW-1048">Host nucleus</keyword>
<reference evidence="20 21" key="1">
    <citation type="journal article" date="2016" name="Arch. Virol.">
        <title>Molecular characteristics of a novel strain of canine minute virus associated with hepatitis in a dog.</title>
        <authorList>
            <person name="Choi J.W."/>
            <person name="Jung J.Y."/>
            <person name="Lee J.I."/>
            <person name="Lee K.K."/>
            <person name="Oem J.K."/>
        </authorList>
    </citation>
    <scope>NUCLEOTIDE SEQUENCE [LARGE SCALE GENOMIC DNA]</scope>
    <source>
        <strain evidence="20">15D009</strain>
    </source>
</reference>
<evidence type="ECO:0000256" key="17">
    <source>
        <dbReference type="SAM" id="MobiDB-lite"/>
    </source>
</evidence>
<keyword evidence="12" id="KW-0946">Virion</keyword>
<keyword evidence="11" id="KW-0378">Hydrolase</keyword>
<evidence type="ECO:0000256" key="14">
    <source>
        <dbReference type="ARBA" id="ARBA00023098"/>
    </source>
</evidence>
<dbReference type="InterPro" id="IPR036952">
    <property type="entry name" value="VP1/VP2"/>
</dbReference>
<evidence type="ECO:0000313" key="21">
    <source>
        <dbReference type="Proteomes" id="UP000154788"/>
    </source>
</evidence>
<comment type="catalytic activity">
    <reaction evidence="1">
        <text>a 1,2-diacyl-sn-glycero-3-phosphocholine + H2O = a 1-acyl-sn-glycero-3-phosphocholine + a fatty acid + H(+)</text>
        <dbReference type="Rhea" id="RHEA:15801"/>
        <dbReference type="ChEBI" id="CHEBI:15377"/>
        <dbReference type="ChEBI" id="CHEBI:15378"/>
        <dbReference type="ChEBI" id="CHEBI:28868"/>
        <dbReference type="ChEBI" id="CHEBI:57643"/>
        <dbReference type="ChEBI" id="CHEBI:58168"/>
        <dbReference type="EC" id="3.1.1.4"/>
    </reaction>
</comment>
<dbReference type="EMBL" id="KT241026">
    <property type="protein sequence ID" value="ALR87698.1"/>
    <property type="molecule type" value="Genomic_DNA"/>
</dbReference>
<dbReference type="GO" id="GO:0042025">
    <property type="term" value="C:host cell nucleus"/>
    <property type="evidence" value="ECO:0007669"/>
    <property type="project" value="UniProtKB-SubCell"/>
</dbReference>
<dbReference type="Pfam" id="PF08398">
    <property type="entry name" value="Phospholip_A2_4"/>
    <property type="match status" value="1"/>
</dbReference>
<keyword evidence="8" id="KW-1140">T=1 icosahedral capsid protein</keyword>
<dbReference type="EC" id="3.1.1.4" evidence="6"/>
<keyword evidence="9" id="KW-0167">Capsid protein</keyword>
<evidence type="ECO:0000256" key="16">
    <source>
        <dbReference type="ARBA" id="ARBA00045359"/>
    </source>
</evidence>
<evidence type="ECO:0000256" key="10">
    <source>
        <dbReference type="ARBA" id="ARBA00022562"/>
    </source>
</evidence>
<dbReference type="InterPro" id="IPR001403">
    <property type="entry name" value="Parvovirus_coat"/>
</dbReference>
<dbReference type="GO" id="GO:0004623">
    <property type="term" value="F:phospholipase A2 activity"/>
    <property type="evidence" value="ECO:0007669"/>
    <property type="project" value="UniProtKB-EC"/>
</dbReference>
<evidence type="ECO:0000256" key="9">
    <source>
        <dbReference type="ARBA" id="ARBA00022561"/>
    </source>
</evidence>
<dbReference type="Pfam" id="PF00740">
    <property type="entry name" value="VP1_2"/>
    <property type="match status" value="1"/>
</dbReference>
<dbReference type="GO" id="GO:0016042">
    <property type="term" value="P:lipid catabolic process"/>
    <property type="evidence" value="ECO:0007669"/>
    <property type="project" value="UniProtKB-KW"/>
</dbReference>
<accession>A0A0U2IDK2</accession>
<feature type="domain" description="Phospholipase A2-like" evidence="19">
    <location>
        <begin position="10"/>
        <end position="88"/>
    </location>
</feature>
<dbReference type="SUPFAM" id="SSF88645">
    <property type="entry name" value="ssDNA viruses"/>
    <property type="match status" value="1"/>
</dbReference>
<evidence type="ECO:0000259" key="18">
    <source>
        <dbReference type="Pfam" id="PF00740"/>
    </source>
</evidence>
<evidence type="ECO:0000256" key="12">
    <source>
        <dbReference type="ARBA" id="ARBA00022844"/>
    </source>
</evidence>
<evidence type="ECO:0000256" key="3">
    <source>
        <dbReference type="ARBA" id="ARBA00004192"/>
    </source>
</evidence>
<evidence type="ECO:0000256" key="8">
    <source>
        <dbReference type="ARBA" id="ARBA00022431"/>
    </source>
</evidence>
<keyword evidence="13" id="KW-0442">Lipid degradation</keyword>
<dbReference type="GO" id="GO:0005198">
    <property type="term" value="F:structural molecule activity"/>
    <property type="evidence" value="ECO:0007669"/>
    <property type="project" value="InterPro"/>
</dbReference>
<comment type="similarity">
    <text evidence="5">Belongs to the parvoviridae capsid protein family.</text>
</comment>
<evidence type="ECO:0000313" key="20">
    <source>
        <dbReference type="EMBL" id="ALR87698.1"/>
    </source>
</evidence>
<dbReference type="GO" id="GO:0039615">
    <property type="term" value="C:T=1 icosahedral viral capsid"/>
    <property type="evidence" value="ECO:0007669"/>
    <property type="project" value="UniProtKB-KW"/>
</dbReference>
<dbReference type="GO" id="GO:0030430">
    <property type="term" value="C:host cell cytoplasm"/>
    <property type="evidence" value="ECO:0007669"/>
    <property type="project" value="UniProtKB-SubCell"/>
</dbReference>
<keyword evidence="14" id="KW-0443">Lipid metabolism</keyword>
<dbReference type="InterPro" id="IPR013607">
    <property type="entry name" value="Phospholipase_A2-like"/>
</dbReference>
<evidence type="ECO:0000256" key="4">
    <source>
        <dbReference type="ARBA" id="ARBA00004328"/>
    </source>
</evidence>
<evidence type="ECO:0000259" key="19">
    <source>
        <dbReference type="Pfam" id="PF08398"/>
    </source>
</evidence>
<protein>
    <recommendedName>
        <fullName evidence="7">Minor capsid protein VP1</fullName>
        <ecNumber evidence="6">3.1.1.4</ecNumber>
    </recommendedName>
</protein>
<dbReference type="InterPro" id="IPR016184">
    <property type="entry name" value="Capsid/spike_ssDNA_virus"/>
</dbReference>
<evidence type="ECO:0000256" key="1">
    <source>
        <dbReference type="ARBA" id="ARBA00001604"/>
    </source>
</evidence>
<dbReference type="Proteomes" id="UP000154788">
    <property type="component" value="Genome"/>
</dbReference>
<comment type="subcellular location">
    <subcellularLocation>
        <location evidence="3">Host cytoplasm</location>
    </subcellularLocation>
    <subcellularLocation>
        <location evidence="2">Host nucleus</location>
    </subcellularLocation>
    <subcellularLocation>
        <location evidence="4">Virion</location>
    </subcellularLocation>
</comment>
<name>A0A0U2IDK2_9VIRU</name>
<organism evidence="20 21">
    <name type="scientific">Canine minute virus</name>
    <dbReference type="NCBI Taxonomy" id="329639"/>
    <lineage>
        <taxon>Viruses</taxon>
        <taxon>Monodnaviria</taxon>
        <taxon>Shotokuvirae</taxon>
        <taxon>Cossaviricota</taxon>
        <taxon>Quintoviricetes</taxon>
        <taxon>Piccovirales</taxon>
        <taxon>Parvoviridae</taxon>
        <taxon>Parvovirinae</taxon>
        <taxon>Bocaparvovirus</taxon>
        <taxon>Bocaparvovirus carnivoran1</taxon>
    </lineage>
</organism>
<feature type="region of interest" description="Disordered" evidence="17">
    <location>
        <begin position="119"/>
        <end position="170"/>
    </location>
</feature>
<evidence type="ECO:0000256" key="6">
    <source>
        <dbReference type="ARBA" id="ARBA00013278"/>
    </source>
</evidence>
<evidence type="ECO:0000256" key="5">
    <source>
        <dbReference type="ARBA" id="ARBA00005398"/>
    </source>
</evidence>
<keyword evidence="15" id="KW-1035">Host cytoplasm</keyword>
<feature type="compositionally biased region" description="Gly residues" evidence="17">
    <location>
        <begin position="150"/>
        <end position="170"/>
    </location>
</feature>
<evidence type="ECO:0000256" key="2">
    <source>
        <dbReference type="ARBA" id="ARBA00004147"/>
    </source>
</evidence>
<evidence type="ECO:0000256" key="7">
    <source>
        <dbReference type="ARBA" id="ARBA00022267"/>
    </source>
</evidence>
<evidence type="ECO:0000256" key="15">
    <source>
        <dbReference type="ARBA" id="ARBA00023200"/>
    </source>
</evidence>
<comment type="function">
    <text evidence="16">Capsid proteins self-assembles to form an icosahedral capsid with a T=1 symmetry, about 26 nm in diameter, and consisting of 60 copies of three size variants of the capsid proteins, VP1, and VP3, which differ by the presence of an N-terminal extension in the minor protein VP1. The capsid has a channel at the 5-fold axis and there are densities extending the 5-fold axis into the interior of the capsid. The capsid encapsulates the genomic ssDNA. Binding to the host receptors also induces capsid rearrangements leading to surface exposure of VP1 N-terminus, specifically its phospholipase A2-like region. The additional N-terminal region of isoform Minor capsid protein VP1, called VP1u, may serve as a lipolytic enzyme to breach the endosomal membrane during entry into host cell and might contribute to virus transport to the nucleus.</text>
</comment>
<evidence type="ECO:0000256" key="11">
    <source>
        <dbReference type="ARBA" id="ARBA00022801"/>
    </source>
</evidence>
<sequence length="703" mass="78720">MAPPNRKPGGWVVPGYKYLGPFNPLDNGKPINAVDKAAQKHDFAYQSYINKGENPYLNFNKADSDFIEDLKNDSSFAGWLGKSAFRLKRILAPHLKENTPPAKRVAGDKRQDRAQKRKLYFARSNKNSKQARMEPQETENAVETDAGIAGRAGGGGGPGGGGSGGGSGVGVSTGGWEGGTLFGDTRVITVNTRQWYAPIYNGHRYTKLEGTGNTFWKGIKTPWGYFNFNAYDSHFSPQDWQRLTNEYKRWRPKKMMVKIYNLQIKQVVTLQGDTLYNNDLTAGVHIFCDGSHQYPYSQHPWDTGTMPELPYKVWLLENYGYFQFQGDLVDTSVDGGSPDVENVEREIAKSAPFYILENASHEVLRTGEETNFHFSFDCGWVNNDRAYCPLQADFNPLVKTRRYFATRNNYNNSGKFVYARYSPYNKPSQWMPGPSLGYIGNTQSAATPEEAVGPVTVVTAPPGTTAYNAFTEQQSKTNQQSASNAKWSGYDVSPVNCARSGFDKIGLAYDSAPESELESKISIRDVDNDMSRWGQVFVQDGTNKEISNDSTGQGGNTRQNMAELKNVWMFPNQAWDSTPISRDFPIWVKSPNTDKHTLFDSSDGTLPMSHPPGTIFVKVAKIPIPTQTNSDSYLTLYVTGQVTCTIEWEVERFMTKNWRPESKNDVSSFRDAYLYTVGADGTYNTPERFMEGMPTRRGINKTL</sequence>
<feature type="domain" description="Coat protein VP1/VP2 Parvovirus" evidence="18">
    <location>
        <begin position="162"/>
        <end position="663"/>
    </location>
</feature>
<dbReference type="Gene3D" id="2.170.30.10">
    <property type="entry name" value="Parvovirus coat protein VP1/VP2"/>
    <property type="match status" value="1"/>
</dbReference>
<proteinExistence type="inferred from homology"/>